<evidence type="ECO:0000256" key="7">
    <source>
        <dbReference type="ARBA" id="ARBA00023125"/>
    </source>
</evidence>
<comment type="caution">
    <text evidence="13">The sequence shown here is derived from an EMBL/GenBank/DDBJ whole genome shotgun (WGS) entry which is preliminary data.</text>
</comment>
<comment type="subcellular location">
    <subcellularLocation>
        <location evidence="1">Nucleus</location>
    </subcellularLocation>
</comment>
<feature type="compositionally biased region" description="Basic and acidic residues" evidence="11">
    <location>
        <begin position="89"/>
        <end position="100"/>
    </location>
</feature>
<dbReference type="GO" id="GO:0006284">
    <property type="term" value="P:base-excision repair"/>
    <property type="evidence" value="ECO:0007669"/>
    <property type="project" value="TreeGrafter"/>
</dbReference>
<dbReference type="PROSITE" id="PS00753">
    <property type="entry name" value="XPA_2"/>
    <property type="match status" value="1"/>
</dbReference>
<feature type="domain" description="XPA C-terminal" evidence="12">
    <location>
        <begin position="216"/>
        <end position="266"/>
    </location>
</feature>
<keyword evidence="9" id="KW-0539">Nucleus</keyword>
<dbReference type="PANTHER" id="PTHR10142">
    <property type="entry name" value="DNA REPAIR PROTEIN COMPLEMENTING XP-A CELLS"/>
    <property type="match status" value="1"/>
</dbReference>
<protein>
    <recommendedName>
        <fullName evidence="10">DNA repair protein RAD14</fullName>
    </recommendedName>
</protein>
<keyword evidence="3" id="KW-0479">Metal-binding</keyword>
<dbReference type="Pfam" id="PF05181">
    <property type="entry name" value="XPA_C"/>
    <property type="match status" value="1"/>
</dbReference>
<dbReference type="GO" id="GO:1901255">
    <property type="term" value="P:nucleotide-excision repair involved in interstrand cross-link repair"/>
    <property type="evidence" value="ECO:0007669"/>
    <property type="project" value="TreeGrafter"/>
</dbReference>
<feature type="region of interest" description="Disordered" evidence="11">
    <location>
        <begin position="44"/>
        <end position="104"/>
    </location>
</feature>
<keyword evidence="4" id="KW-0227">DNA damage</keyword>
<evidence type="ECO:0000256" key="9">
    <source>
        <dbReference type="ARBA" id="ARBA00023242"/>
    </source>
</evidence>
<dbReference type="AlphaFoldDB" id="A0A8H8RH83"/>
<evidence type="ECO:0000256" key="2">
    <source>
        <dbReference type="ARBA" id="ARBA00005548"/>
    </source>
</evidence>
<evidence type="ECO:0000313" key="14">
    <source>
        <dbReference type="Proteomes" id="UP000462212"/>
    </source>
</evidence>
<proteinExistence type="inferred from homology"/>
<dbReference type="GO" id="GO:0070914">
    <property type="term" value="P:UV-damage excision repair"/>
    <property type="evidence" value="ECO:0007669"/>
    <property type="project" value="TreeGrafter"/>
</dbReference>
<accession>A0A8H8RH83</accession>
<feature type="region of interest" description="Disordered" evidence="11">
    <location>
        <begin position="320"/>
        <end position="342"/>
    </location>
</feature>
<evidence type="ECO:0000256" key="3">
    <source>
        <dbReference type="ARBA" id="ARBA00022723"/>
    </source>
</evidence>
<feature type="compositionally biased region" description="Low complexity" evidence="11">
    <location>
        <begin position="46"/>
        <end position="58"/>
    </location>
</feature>
<evidence type="ECO:0000256" key="4">
    <source>
        <dbReference type="ARBA" id="ARBA00022763"/>
    </source>
</evidence>
<sequence length="369" mass="41787">MEQPTTPPRSPPSVSVLPARTPLTPEVTRRIEENRLKAKALRERSLAAQAAAETSTTSCTPAGFIATSDSGRKRAHASISTANVPSTSRDARQPPPKDDGIQPARNFKKYVDHDFSKMTDTKGGFLTAEDDPFNKVLHAPAKEGEKPAHMTLKEWERHQILKGLRNRKEGPFEPSIMMGKEGQKCRECGGMEIDWQWLDVFKTSICSRCKDKFPEKYSLLTKTEAKDDYLLTDPELKDGDLLPHLSKPNPHKSHWHDMMLFLRYQVEEYAFTTKWGSPEALDAEFEKREIDKKQRKEAKFKSKLHELKKKTRTDAYRRNLKNGGKAGQFGDAIGSGKHEHDWGQTVENADGMTVKTCVDCGMEVEELEF</sequence>
<dbReference type="FunFam" id="3.90.530.10:FF:000003">
    <property type="entry name" value="Dna repair rad14 protein"/>
    <property type="match status" value="1"/>
</dbReference>
<feature type="region of interest" description="Disordered" evidence="11">
    <location>
        <begin position="1"/>
        <end position="31"/>
    </location>
</feature>
<evidence type="ECO:0000256" key="8">
    <source>
        <dbReference type="ARBA" id="ARBA00023204"/>
    </source>
</evidence>
<keyword evidence="7" id="KW-0238">DNA-binding</keyword>
<evidence type="ECO:0000256" key="11">
    <source>
        <dbReference type="SAM" id="MobiDB-lite"/>
    </source>
</evidence>
<dbReference type="InterPro" id="IPR000465">
    <property type="entry name" value="XPA/RAD14"/>
</dbReference>
<dbReference type="OrthoDB" id="5368863at2759"/>
<evidence type="ECO:0000256" key="1">
    <source>
        <dbReference type="ARBA" id="ARBA00004123"/>
    </source>
</evidence>
<dbReference type="GO" id="GO:0000715">
    <property type="term" value="P:nucleotide-excision repair, DNA damage recognition"/>
    <property type="evidence" value="ECO:0007669"/>
    <property type="project" value="TreeGrafter"/>
</dbReference>
<evidence type="ECO:0000256" key="10">
    <source>
        <dbReference type="ARBA" id="ARBA00072989"/>
    </source>
</evidence>
<name>A0A8H8RH83_9HELO</name>
<dbReference type="SUPFAM" id="SSF46955">
    <property type="entry name" value="Putative DNA-binding domain"/>
    <property type="match status" value="1"/>
</dbReference>
<keyword evidence="6" id="KW-0862">Zinc</keyword>
<organism evidence="13 14">
    <name type="scientific">Lachnellula subtilissima</name>
    <dbReference type="NCBI Taxonomy" id="602034"/>
    <lineage>
        <taxon>Eukaryota</taxon>
        <taxon>Fungi</taxon>
        <taxon>Dikarya</taxon>
        <taxon>Ascomycota</taxon>
        <taxon>Pezizomycotina</taxon>
        <taxon>Leotiomycetes</taxon>
        <taxon>Helotiales</taxon>
        <taxon>Lachnaceae</taxon>
        <taxon>Lachnellula</taxon>
    </lineage>
</organism>
<dbReference type="PANTHER" id="PTHR10142:SF0">
    <property type="entry name" value="DNA REPAIR PROTEIN COMPLEMENTING XP-A CELLS"/>
    <property type="match status" value="1"/>
</dbReference>
<keyword evidence="5" id="KW-0863">Zinc-finger</keyword>
<feature type="compositionally biased region" description="Pro residues" evidence="11">
    <location>
        <begin position="1"/>
        <end position="11"/>
    </location>
</feature>
<dbReference type="GO" id="GO:0000110">
    <property type="term" value="C:nucleotide-excision repair factor 1 complex"/>
    <property type="evidence" value="ECO:0007669"/>
    <property type="project" value="TreeGrafter"/>
</dbReference>
<dbReference type="EMBL" id="QGMJ01000530">
    <property type="protein sequence ID" value="TVY35386.1"/>
    <property type="molecule type" value="Genomic_DNA"/>
</dbReference>
<reference evidence="13 14" key="1">
    <citation type="submission" date="2018-05" db="EMBL/GenBank/DDBJ databases">
        <title>Genome sequencing and assembly of the regulated plant pathogen Lachnellula willkommii and related sister species for the development of diagnostic species identification markers.</title>
        <authorList>
            <person name="Giroux E."/>
            <person name="Bilodeau G."/>
        </authorList>
    </citation>
    <scope>NUCLEOTIDE SEQUENCE [LARGE SCALE GENOMIC DNA]</scope>
    <source>
        <strain evidence="13 14">CBS 197.66</strain>
    </source>
</reference>
<dbReference type="Gene3D" id="3.90.530.10">
    <property type="entry name" value="XPA C-terminal domain"/>
    <property type="match status" value="1"/>
</dbReference>
<evidence type="ECO:0000256" key="6">
    <source>
        <dbReference type="ARBA" id="ARBA00022833"/>
    </source>
</evidence>
<dbReference type="InterPro" id="IPR022658">
    <property type="entry name" value="XPA_CS"/>
</dbReference>
<gene>
    <name evidence="13" type="primary">RAD14</name>
    <name evidence="13" type="ORF">LSUB1_G006986</name>
</gene>
<feature type="compositionally biased region" description="Polar residues" evidence="11">
    <location>
        <begin position="78"/>
        <end position="88"/>
    </location>
</feature>
<dbReference type="CDD" id="cd21077">
    <property type="entry name" value="DBD_Rad14"/>
    <property type="match status" value="1"/>
</dbReference>
<evidence type="ECO:0000313" key="13">
    <source>
        <dbReference type="EMBL" id="TVY35386.1"/>
    </source>
</evidence>
<dbReference type="InterPro" id="IPR037129">
    <property type="entry name" value="XPA_sf"/>
</dbReference>
<dbReference type="Proteomes" id="UP000462212">
    <property type="component" value="Unassembled WGS sequence"/>
</dbReference>
<dbReference type="GO" id="GO:0003684">
    <property type="term" value="F:damaged DNA binding"/>
    <property type="evidence" value="ECO:0007669"/>
    <property type="project" value="InterPro"/>
</dbReference>
<evidence type="ECO:0000259" key="12">
    <source>
        <dbReference type="Pfam" id="PF05181"/>
    </source>
</evidence>
<comment type="similarity">
    <text evidence="2">Belongs to the XPA family.</text>
</comment>
<keyword evidence="14" id="KW-1185">Reference proteome</keyword>
<dbReference type="InterPro" id="IPR009061">
    <property type="entry name" value="DNA-bd_dom_put_sf"/>
</dbReference>
<dbReference type="NCBIfam" id="TIGR00598">
    <property type="entry name" value="rad14"/>
    <property type="match status" value="1"/>
</dbReference>
<dbReference type="GO" id="GO:0008270">
    <property type="term" value="F:zinc ion binding"/>
    <property type="evidence" value="ECO:0007669"/>
    <property type="project" value="UniProtKB-KW"/>
</dbReference>
<keyword evidence="8" id="KW-0234">DNA repair</keyword>
<evidence type="ECO:0000256" key="5">
    <source>
        <dbReference type="ARBA" id="ARBA00022771"/>
    </source>
</evidence>
<dbReference type="InterPro" id="IPR022656">
    <property type="entry name" value="XPA_C"/>
</dbReference>